<dbReference type="Proteomes" id="UP001604335">
    <property type="component" value="Unassembled WGS sequence"/>
</dbReference>
<comment type="caution">
    <text evidence="11">The sequence shown here is derived from an EMBL/GenBank/DDBJ whole genome shotgun (WGS) entry which is preliminary data.</text>
</comment>
<comment type="similarity">
    <text evidence="9">Belongs to the MntA antitoxin family.</text>
</comment>
<dbReference type="Pfam" id="PF01909">
    <property type="entry name" value="NTP_transf_2"/>
    <property type="match status" value="1"/>
</dbReference>
<accession>A0ABW7CFZ6</accession>
<protein>
    <submittedName>
        <fullName evidence="11">Nucleotidyltransferase family protein</fullName>
    </submittedName>
</protein>
<evidence type="ECO:0000256" key="1">
    <source>
        <dbReference type="ARBA" id="ARBA00001946"/>
    </source>
</evidence>
<dbReference type="InterPro" id="IPR043519">
    <property type="entry name" value="NT_sf"/>
</dbReference>
<dbReference type="CDD" id="cd05403">
    <property type="entry name" value="NT_KNTase_like"/>
    <property type="match status" value="1"/>
</dbReference>
<reference evidence="12" key="1">
    <citation type="journal article" date="2024" name="Algal Res.">
        <title>Biochemical, toxicological and genomic investigation of a high-biomass producing Limnothrix strain isolated from Italian shallow drinking water reservoir.</title>
        <authorList>
            <person name="Simonazzi M."/>
            <person name="Shishido T.K."/>
            <person name="Delbaje E."/>
            <person name="Wahlsten M."/>
            <person name="Fewer D.P."/>
            <person name="Sivonen K."/>
            <person name="Pezzolesi L."/>
            <person name="Pistocchi R."/>
        </authorList>
    </citation>
    <scope>NUCLEOTIDE SEQUENCE [LARGE SCALE GENOMIC DNA]</scope>
    <source>
        <strain evidence="12">LRLZ20PSL1</strain>
    </source>
</reference>
<keyword evidence="7" id="KW-0067">ATP-binding</keyword>
<dbReference type="Gene3D" id="3.30.460.10">
    <property type="entry name" value="Beta Polymerase, domain 2"/>
    <property type="match status" value="1"/>
</dbReference>
<dbReference type="InterPro" id="IPR002934">
    <property type="entry name" value="Polymerase_NTP_transf_dom"/>
</dbReference>
<gene>
    <name evidence="11" type="ORF">VPK24_16135</name>
</gene>
<keyword evidence="2" id="KW-1277">Toxin-antitoxin system</keyword>
<keyword evidence="3" id="KW-0808">Transferase</keyword>
<dbReference type="PANTHER" id="PTHR33571">
    <property type="entry name" value="SSL8005 PROTEIN"/>
    <property type="match status" value="1"/>
</dbReference>
<keyword evidence="6" id="KW-0547">Nucleotide-binding</keyword>
<evidence type="ECO:0000256" key="4">
    <source>
        <dbReference type="ARBA" id="ARBA00022695"/>
    </source>
</evidence>
<evidence type="ECO:0000256" key="6">
    <source>
        <dbReference type="ARBA" id="ARBA00022741"/>
    </source>
</evidence>
<name>A0ABW7CFZ6_9CYAN</name>
<evidence type="ECO:0000256" key="3">
    <source>
        <dbReference type="ARBA" id="ARBA00022679"/>
    </source>
</evidence>
<dbReference type="PANTHER" id="PTHR33571:SF12">
    <property type="entry name" value="BSL3053 PROTEIN"/>
    <property type="match status" value="1"/>
</dbReference>
<evidence type="ECO:0000256" key="5">
    <source>
        <dbReference type="ARBA" id="ARBA00022723"/>
    </source>
</evidence>
<dbReference type="EMBL" id="JAZAQF010000086">
    <property type="protein sequence ID" value="MFG3819174.1"/>
    <property type="molecule type" value="Genomic_DNA"/>
</dbReference>
<dbReference type="InterPro" id="IPR052038">
    <property type="entry name" value="Type-VII_TA_antitoxin"/>
</dbReference>
<evidence type="ECO:0000313" key="12">
    <source>
        <dbReference type="Proteomes" id="UP001604335"/>
    </source>
</evidence>
<keyword evidence="5" id="KW-0479">Metal-binding</keyword>
<evidence type="ECO:0000256" key="2">
    <source>
        <dbReference type="ARBA" id="ARBA00022649"/>
    </source>
</evidence>
<evidence type="ECO:0000256" key="9">
    <source>
        <dbReference type="ARBA" id="ARBA00038276"/>
    </source>
</evidence>
<comment type="cofactor">
    <cofactor evidence="1">
        <name>Mg(2+)</name>
        <dbReference type="ChEBI" id="CHEBI:18420"/>
    </cofactor>
</comment>
<proteinExistence type="inferred from homology"/>
<dbReference type="SUPFAM" id="SSF81301">
    <property type="entry name" value="Nucleotidyltransferase"/>
    <property type="match status" value="1"/>
</dbReference>
<evidence type="ECO:0000256" key="8">
    <source>
        <dbReference type="ARBA" id="ARBA00022842"/>
    </source>
</evidence>
<evidence type="ECO:0000259" key="10">
    <source>
        <dbReference type="Pfam" id="PF01909"/>
    </source>
</evidence>
<keyword evidence="12" id="KW-1185">Reference proteome</keyword>
<feature type="domain" description="Polymerase nucleotidyl transferase" evidence="10">
    <location>
        <begin position="60"/>
        <end position="142"/>
    </location>
</feature>
<evidence type="ECO:0000256" key="7">
    <source>
        <dbReference type="ARBA" id="ARBA00022840"/>
    </source>
</evidence>
<evidence type="ECO:0000313" key="11">
    <source>
        <dbReference type="EMBL" id="MFG3819174.1"/>
    </source>
</evidence>
<keyword evidence="4" id="KW-0548">Nucleotidyltransferase</keyword>
<sequence>MREWADLLIQPSRIKSEANEWLDRVAGITDYIAEPSSHRPGKGMLKQPLKIQIPQQALIAFCQKWQIQEFSFFGSVLRDDFRPDSDIDVMVSFEDSSTWGILELVQMKRELQTLLGREVDLLTKKSIEQSHNWIRRKEILETAQVAYVAG</sequence>
<keyword evidence="8" id="KW-0460">Magnesium</keyword>
<organism evidence="11 12">
    <name type="scientific">Limnothrix redekei LRLZ20PSL1</name>
    <dbReference type="NCBI Taxonomy" id="3112953"/>
    <lineage>
        <taxon>Bacteria</taxon>
        <taxon>Bacillati</taxon>
        <taxon>Cyanobacteriota</taxon>
        <taxon>Cyanophyceae</taxon>
        <taxon>Pseudanabaenales</taxon>
        <taxon>Pseudanabaenaceae</taxon>
        <taxon>Limnothrix</taxon>
    </lineage>
</organism>